<protein>
    <submittedName>
        <fullName evidence="1">Uncharacterized protein</fullName>
    </submittedName>
</protein>
<dbReference type="AlphaFoldDB" id="A0A0G0ZL31"/>
<sequence>MSYAISFEGNPKSDSTVNLFRYEKTNLFARTKKSRFFVRALSSFRKGFGKTALGWPKAVFPKLLEVPPLICLKQGGSCDADGGHGAVVLEGVYGSVDFVEGILCFEVEFIV</sequence>
<accession>A0A0G0ZL31</accession>
<name>A0A0G0ZL31_9BACT</name>
<dbReference type="EMBL" id="LCBY01000012">
    <property type="protein sequence ID" value="KKS22756.1"/>
    <property type="molecule type" value="Genomic_DNA"/>
</dbReference>
<gene>
    <name evidence="1" type="ORF">UU78_C0012G0002</name>
</gene>
<reference evidence="1 2" key="1">
    <citation type="journal article" date="2015" name="Nature">
        <title>rRNA introns, odd ribosomes, and small enigmatic genomes across a large radiation of phyla.</title>
        <authorList>
            <person name="Brown C.T."/>
            <person name="Hug L.A."/>
            <person name="Thomas B.C."/>
            <person name="Sharon I."/>
            <person name="Castelle C.J."/>
            <person name="Singh A."/>
            <person name="Wilkins M.J."/>
            <person name="Williams K.H."/>
            <person name="Banfield J.F."/>
        </authorList>
    </citation>
    <scope>NUCLEOTIDE SEQUENCE [LARGE SCALE GENOMIC DNA]</scope>
</reference>
<evidence type="ECO:0000313" key="1">
    <source>
        <dbReference type="EMBL" id="KKS22756.1"/>
    </source>
</evidence>
<organism evidence="1 2">
    <name type="scientific">Candidatus Roizmanbacteria bacterium GW2011_GWC2_41_7</name>
    <dbReference type="NCBI Taxonomy" id="1618487"/>
    <lineage>
        <taxon>Bacteria</taxon>
        <taxon>Candidatus Roizmaniibacteriota</taxon>
    </lineage>
</organism>
<dbReference type="Proteomes" id="UP000034371">
    <property type="component" value="Unassembled WGS sequence"/>
</dbReference>
<comment type="caution">
    <text evidence="1">The sequence shown here is derived from an EMBL/GenBank/DDBJ whole genome shotgun (WGS) entry which is preliminary data.</text>
</comment>
<evidence type="ECO:0000313" key="2">
    <source>
        <dbReference type="Proteomes" id="UP000034371"/>
    </source>
</evidence>
<proteinExistence type="predicted"/>